<evidence type="ECO:0000313" key="4">
    <source>
        <dbReference type="Proteomes" id="UP000328092"/>
    </source>
</evidence>
<keyword evidence="4" id="KW-1185">Reference proteome</keyword>
<dbReference type="GO" id="GO:0004197">
    <property type="term" value="F:cysteine-type endopeptidase activity"/>
    <property type="evidence" value="ECO:0007669"/>
    <property type="project" value="InterPro"/>
</dbReference>
<organism evidence="3 4">
    <name type="scientific">Bradyrhizobium ivorense</name>
    <dbReference type="NCBI Taxonomy" id="2511166"/>
    <lineage>
        <taxon>Bacteria</taxon>
        <taxon>Pseudomonadati</taxon>
        <taxon>Pseudomonadota</taxon>
        <taxon>Alphaproteobacteria</taxon>
        <taxon>Hyphomicrobiales</taxon>
        <taxon>Nitrobacteraceae</taxon>
        <taxon>Bradyrhizobium</taxon>
    </lineage>
</organism>
<dbReference type="AlphaFoldDB" id="A0A508SWR8"/>
<dbReference type="InterPro" id="IPR001309">
    <property type="entry name" value="Pept_C14_p20"/>
</dbReference>
<dbReference type="EMBL" id="CAADFC020000004">
    <property type="protein sequence ID" value="VIO65954.1"/>
    <property type="molecule type" value="Genomic_DNA"/>
</dbReference>
<dbReference type="PROSITE" id="PS50208">
    <property type="entry name" value="CASPASE_P20"/>
    <property type="match status" value="1"/>
</dbReference>
<gene>
    <name evidence="3" type="ORF">CI1B_10650</name>
</gene>
<sequence>MLRTAFLATILLLAPLISAHAGGARIALVVGVSNYLHAPRLANTLNDANDVSAMLKRLGFDVETMLDPTRSDLEAAVRRYGNRSLNAEISMFYYSGHALELGGRNWLLPAPVNLNGERDLRFEAVELNTILEQTDGVAKASILVLDACRDNPFASRLSATTRNLVSRGLARIDTPVSGTLLVYSTTPGQIALDGATKNSPFTTALLRHIETPRLEVKAILTRVTKDVVEETKGRQRPWYNSSLEGDLYFAPEPSSPAVAENASNLEGMFWDSIKSSSNPADFNAYLAKFPNGLFAELAKNRLLALAPQISEATPEIRVAQGPQAVLVPRY</sequence>
<dbReference type="InterPro" id="IPR011600">
    <property type="entry name" value="Pept_C14_caspase"/>
</dbReference>
<protein>
    <recommendedName>
        <fullName evidence="2">Caspase family p20 domain-containing protein</fullName>
    </recommendedName>
</protein>
<evidence type="ECO:0000259" key="2">
    <source>
        <dbReference type="PROSITE" id="PS50208"/>
    </source>
</evidence>
<dbReference type="SUPFAM" id="SSF52129">
    <property type="entry name" value="Caspase-like"/>
    <property type="match status" value="1"/>
</dbReference>
<keyword evidence="1" id="KW-0732">Signal</keyword>
<feature type="signal peptide" evidence="1">
    <location>
        <begin position="1"/>
        <end position="21"/>
    </location>
</feature>
<feature type="chain" id="PRO_5021465175" description="Caspase family p20 domain-containing protein" evidence="1">
    <location>
        <begin position="22"/>
        <end position="330"/>
    </location>
</feature>
<dbReference type="PANTHER" id="PTHR22576">
    <property type="entry name" value="MUCOSA ASSOCIATED LYMPHOID TISSUE LYMPHOMA TRANSLOCATION PROTEIN 1/PARACASPASE"/>
    <property type="match status" value="1"/>
</dbReference>
<dbReference type="Gene3D" id="3.40.50.1460">
    <property type="match status" value="1"/>
</dbReference>
<dbReference type="Proteomes" id="UP000328092">
    <property type="component" value="Unassembled WGS sequence"/>
</dbReference>
<evidence type="ECO:0000313" key="3">
    <source>
        <dbReference type="EMBL" id="VIO65954.1"/>
    </source>
</evidence>
<dbReference type="Pfam" id="PF00656">
    <property type="entry name" value="Peptidase_C14"/>
    <property type="match status" value="1"/>
</dbReference>
<evidence type="ECO:0000256" key="1">
    <source>
        <dbReference type="SAM" id="SignalP"/>
    </source>
</evidence>
<dbReference type="InterPro" id="IPR029030">
    <property type="entry name" value="Caspase-like_dom_sf"/>
</dbReference>
<proteinExistence type="predicted"/>
<dbReference type="PANTHER" id="PTHR22576:SF37">
    <property type="entry name" value="MUCOSA-ASSOCIATED LYMPHOID TISSUE LYMPHOMA TRANSLOCATION PROTEIN 1"/>
    <property type="match status" value="1"/>
</dbReference>
<dbReference type="InterPro" id="IPR052039">
    <property type="entry name" value="Caspase-related_regulators"/>
</dbReference>
<accession>A0A508SWR8</accession>
<dbReference type="GO" id="GO:0006508">
    <property type="term" value="P:proteolysis"/>
    <property type="evidence" value="ECO:0007669"/>
    <property type="project" value="InterPro"/>
</dbReference>
<comment type="caution">
    <text evidence="3">The sequence shown here is derived from an EMBL/GenBank/DDBJ whole genome shotgun (WGS) entry which is preliminary data.</text>
</comment>
<feature type="domain" description="Caspase family p20" evidence="2">
    <location>
        <begin position="25"/>
        <end position="100"/>
    </location>
</feature>
<name>A0A508SWR8_9BRAD</name>
<reference evidence="3" key="1">
    <citation type="submission" date="2019-02" db="EMBL/GenBank/DDBJ databases">
        <authorList>
            <person name="Pothier F.J."/>
        </authorList>
    </citation>
    <scope>NUCLEOTIDE SEQUENCE</scope>
    <source>
        <strain evidence="3">CI-1B</strain>
    </source>
</reference>